<dbReference type="RefSeq" id="WP_002731353.1">
    <property type="nucleotide sequence ID" value="NZ_CAHP01000060.1"/>
</dbReference>
<accession>H8FY42</accession>
<sequence length="208" mass="23524">MSEERRVPKKLTPEQWAEAQTLWEIGNLTLDELAEKFGVDRSTMYRRFKTAGVERGAKAGQVAEKVQQQILDETAAAAAEEALKLAARKKATKEDCYAWIEQIQKATMAEIVKAARDKTPFGVIKGNLQALEKAMNVIASGRRERFELLGLDREEMAPDDLPDLLIRELTADEIHQLQSSDEDDFDEMDELPDVVFEEIEELLDDDQG</sequence>
<evidence type="ECO:0000313" key="1">
    <source>
        <dbReference type="EMBL" id="CCG43280.1"/>
    </source>
</evidence>
<protein>
    <submittedName>
        <fullName evidence="1">Uncharacterized protein</fullName>
    </submittedName>
</protein>
<dbReference type="SUPFAM" id="SSF46689">
    <property type="entry name" value="Homeodomain-like"/>
    <property type="match status" value="1"/>
</dbReference>
<dbReference type="EMBL" id="CAHP01000060">
    <property type="protein sequence ID" value="CCG43280.1"/>
    <property type="molecule type" value="Genomic_DNA"/>
</dbReference>
<dbReference type="InterPro" id="IPR009057">
    <property type="entry name" value="Homeodomain-like_sf"/>
</dbReference>
<organism evidence="1 2">
    <name type="scientific">Magnetospirillum molischianum DSM 120</name>
    <dbReference type="NCBI Taxonomy" id="1150626"/>
    <lineage>
        <taxon>Bacteria</taxon>
        <taxon>Pseudomonadati</taxon>
        <taxon>Pseudomonadota</taxon>
        <taxon>Alphaproteobacteria</taxon>
        <taxon>Rhodospirillales</taxon>
        <taxon>Rhodospirillaceae</taxon>
        <taxon>Magnetospirillum</taxon>
    </lineage>
</organism>
<dbReference type="Proteomes" id="UP000004169">
    <property type="component" value="Unassembled WGS sequence"/>
</dbReference>
<dbReference type="AlphaFoldDB" id="H8FY42"/>
<keyword evidence="2" id="KW-1185">Reference proteome</keyword>
<dbReference type="STRING" id="1150626.PHAMO_80071"/>
<name>H8FY42_MAGML</name>
<evidence type="ECO:0000313" key="2">
    <source>
        <dbReference type="Proteomes" id="UP000004169"/>
    </source>
</evidence>
<gene>
    <name evidence="1" type="ORF">PHAMO_80071</name>
</gene>
<dbReference type="eggNOG" id="ENOG502ZQ5F">
    <property type="taxonomic scope" value="Bacteria"/>
</dbReference>
<comment type="caution">
    <text evidence="1">The sequence shown here is derived from an EMBL/GenBank/DDBJ whole genome shotgun (WGS) entry which is preliminary data.</text>
</comment>
<dbReference type="Gene3D" id="1.10.10.60">
    <property type="entry name" value="Homeodomain-like"/>
    <property type="match status" value="1"/>
</dbReference>
<reference evidence="1 2" key="1">
    <citation type="journal article" date="2012" name="J. Bacteriol.">
        <title>Draft Genome Sequence of the Purple Photosynthetic Bacterium Phaeospirillum molischianum DSM120, a Particularly Versatile Bacterium.</title>
        <authorList>
            <person name="Duquesne K."/>
            <person name="Prima V."/>
            <person name="Ji B."/>
            <person name="Rouy Z."/>
            <person name="Medigue C."/>
            <person name="Talla E."/>
            <person name="Sturgis J.N."/>
        </authorList>
    </citation>
    <scope>NUCLEOTIDE SEQUENCE [LARGE SCALE GENOMIC DNA]</scope>
    <source>
        <strain evidence="2">DSM120</strain>
    </source>
</reference>
<dbReference type="OrthoDB" id="9800103at2"/>
<proteinExistence type="predicted"/>